<keyword evidence="1" id="KW-0808">Transferase</keyword>
<dbReference type="PROSITE" id="PS51099">
    <property type="entry name" value="PTS_EIIB_TYPE_2"/>
    <property type="match status" value="1"/>
</dbReference>
<keyword evidence="3" id="KW-0762">Sugar transport</keyword>
<dbReference type="InterPro" id="IPR013011">
    <property type="entry name" value="PTS_EIIB_2"/>
</dbReference>
<gene>
    <name evidence="3" type="ORF">H9830_11145</name>
</gene>
<organism evidence="3 4">
    <name type="scientific">Candidatus Agrococcus pullicola</name>
    <dbReference type="NCBI Taxonomy" id="2838429"/>
    <lineage>
        <taxon>Bacteria</taxon>
        <taxon>Bacillati</taxon>
        <taxon>Actinomycetota</taxon>
        <taxon>Actinomycetes</taxon>
        <taxon>Micrococcales</taxon>
        <taxon>Microbacteriaceae</taxon>
        <taxon>Agrococcus</taxon>
    </lineage>
</organism>
<dbReference type="Proteomes" id="UP000824005">
    <property type="component" value="Unassembled WGS sequence"/>
</dbReference>
<dbReference type="Gene3D" id="3.40.50.2300">
    <property type="match status" value="1"/>
</dbReference>
<sequence>MRIVAVCGMGIGTSVLLKMNIEKALDELGVEGVVDAADITAAKGVAQGADLVVTSEELLSQLESLPVDVVAVKNFMDLAEITDTLDEYV</sequence>
<dbReference type="EMBL" id="DXDC01000336">
    <property type="protein sequence ID" value="HIY66819.1"/>
    <property type="molecule type" value="Genomic_DNA"/>
</dbReference>
<reference evidence="3" key="1">
    <citation type="journal article" date="2021" name="PeerJ">
        <title>Extensive microbial diversity within the chicken gut microbiome revealed by metagenomics and culture.</title>
        <authorList>
            <person name="Gilroy R."/>
            <person name="Ravi A."/>
            <person name="Getino M."/>
            <person name="Pursley I."/>
            <person name="Horton D.L."/>
            <person name="Alikhan N.F."/>
            <person name="Baker D."/>
            <person name="Gharbi K."/>
            <person name="Hall N."/>
            <person name="Watson M."/>
            <person name="Adriaenssens E.M."/>
            <person name="Foster-Nyarko E."/>
            <person name="Jarju S."/>
            <person name="Secka A."/>
            <person name="Antonio M."/>
            <person name="Oren A."/>
            <person name="Chaudhuri R.R."/>
            <person name="La Ragione R."/>
            <person name="Hildebrand F."/>
            <person name="Pallen M.J."/>
        </authorList>
    </citation>
    <scope>NUCLEOTIDE SEQUENCE</scope>
    <source>
        <strain evidence="3">ChiGjej1B1-98</strain>
    </source>
</reference>
<dbReference type="AlphaFoldDB" id="A0A9D1YVY7"/>
<dbReference type="Pfam" id="PF02302">
    <property type="entry name" value="PTS_IIB"/>
    <property type="match status" value="1"/>
</dbReference>
<dbReference type="GO" id="GO:0009401">
    <property type="term" value="P:phosphoenolpyruvate-dependent sugar phosphotransferase system"/>
    <property type="evidence" value="ECO:0007669"/>
    <property type="project" value="InterPro"/>
</dbReference>
<protein>
    <submittedName>
        <fullName evidence="3">PTS sugar transporter subunit IIB</fullName>
    </submittedName>
</protein>
<evidence type="ECO:0000259" key="2">
    <source>
        <dbReference type="PROSITE" id="PS51099"/>
    </source>
</evidence>
<feature type="domain" description="PTS EIIB type-2" evidence="2">
    <location>
        <begin position="1"/>
        <end position="89"/>
    </location>
</feature>
<comment type="caution">
    <text evidence="3">The sequence shown here is derived from an EMBL/GenBank/DDBJ whole genome shotgun (WGS) entry which is preliminary data.</text>
</comment>
<dbReference type="CDD" id="cd05563">
    <property type="entry name" value="PTS_IIB_ascorbate"/>
    <property type="match status" value="1"/>
</dbReference>
<dbReference type="InterPro" id="IPR003501">
    <property type="entry name" value="PTS_EIIB_2/3"/>
</dbReference>
<keyword evidence="3" id="KW-0813">Transport</keyword>
<evidence type="ECO:0000313" key="4">
    <source>
        <dbReference type="Proteomes" id="UP000824005"/>
    </source>
</evidence>
<name>A0A9D1YVY7_9MICO</name>
<accession>A0A9D1YVY7</accession>
<dbReference type="GO" id="GO:0008982">
    <property type="term" value="F:protein-N(PI)-phosphohistidine-sugar phosphotransferase activity"/>
    <property type="evidence" value="ECO:0007669"/>
    <property type="project" value="InterPro"/>
</dbReference>
<dbReference type="SUPFAM" id="SSF52794">
    <property type="entry name" value="PTS system IIB component-like"/>
    <property type="match status" value="1"/>
</dbReference>
<proteinExistence type="predicted"/>
<reference evidence="3" key="2">
    <citation type="submission" date="2021-04" db="EMBL/GenBank/DDBJ databases">
        <authorList>
            <person name="Gilroy R."/>
        </authorList>
    </citation>
    <scope>NUCLEOTIDE SEQUENCE</scope>
    <source>
        <strain evidence="3">ChiGjej1B1-98</strain>
    </source>
</reference>
<evidence type="ECO:0000313" key="3">
    <source>
        <dbReference type="EMBL" id="HIY66819.1"/>
    </source>
</evidence>
<dbReference type="InterPro" id="IPR036095">
    <property type="entry name" value="PTS_EIIB-like_sf"/>
</dbReference>
<evidence type="ECO:0000256" key="1">
    <source>
        <dbReference type="ARBA" id="ARBA00022679"/>
    </source>
</evidence>